<evidence type="ECO:0000256" key="1">
    <source>
        <dbReference type="ARBA" id="ARBA00022723"/>
    </source>
</evidence>
<feature type="domain" description="Zinc finger PHD-type" evidence="6">
    <location>
        <begin position="39"/>
        <end position="97"/>
    </location>
</feature>
<keyword evidence="3" id="KW-0863">Zinc-finger</keyword>
<dbReference type="PANTHER" id="PTHR46235">
    <property type="entry name" value="PHD FINGER-CONTAINING PROTEIN DDB_G0268158"/>
    <property type="match status" value="1"/>
</dbReference>
<accession>A0AAV5DCT1</accession>
<dbReference type="AlphaFoldDB" id="A0AAV5DCT1"/>
<dbReference type="InterPro" id="IPR011011">
    <property type="entry name" value="Znf_FYVE_PHD"/>
</dbReference>
<dbReference type="PANTHER" id="PTHR46235:SF4">
    <property type="entry name" value="ZINC FINGER PHD-TYPE DOMAIN-CONTAINING PROTEIN"/>
    <property type="match status" value="1"/>
</dbReference>
<protein>
    <recommendedName>
        <fullName evidence="6">Zinc finger PHD-type domain-containing protein</fullName>
    </recommendedName>
</protein>
<proteinExistence type="predicted"/>
<feature type="region of interest" description="Disordered" evidence="5">
    <location>
        <begin position="273"/>
        <end position="314"/>
    </location>
</feature>
<feature type="compositionally biased region" description="Basic and acidic residues" evidence="5">
    <location>
        <begin position="287"/>
        <end position="305"/>
    </location>
</feature>
<reference evidence="7" key="2">
    <citation type="submission" date="2021-12" db="EMBL/GenBank/DDBJ databases">
        <title>Resequencing data analysis of finger millet.</title>
        <authorList>
            <person name="Hatakeyama M."/>
            <person name="Aluri S."/>
            <person name="Balachadran M.T."/>
            <person name="Sivarajan S.R."/>
            <person name="Poveda L."/>
            <person name="Shimizu-Inatsugi R."/>
            <person name="Schlapbach R."/>
            <person name="Sreeman S.M."/>
            <person name="Shimizu K.K."/>
        </authorList>
    </citation>
    <scope>NUCLEOTIDE SEQUENCE</scope>
</reference>
<dbReference type="GO" id="GO:0008270">
    <property type="term" value="F:zinc ion binding"/>
    <property type="evidence" value="ECO:0007669"/>
    <property type="project" value="UniProtKB-KW"/>
</dbReference>
<dbReference type="Pfam" id="PF22908">
    <property type="entry name" value="PHD_NSD"/>
    <property type="match status" value="1"/>
</dbReference>
<sequence>MSVEELRKRRRAREIKRKKMMSSEAKAAGSDGENKGDVVCAICDNGGNLTCCDGGCKRSFHLDESEGSTCRLALGLTKDEAKRIMDTEEDFVCKNCKYKQHQCFACGLLGSSDLSSSKPEVFQCEHDDCGRFYHPKCVANLLYPVGEEEAVLFEHQVAAGLEFPCPMHECCVCREGENKEDEEMQFAVCRRCPTTYHRKCLPEEILFRTKKGPNGAMCRAWDDVLPDRVLIYCMKHDIVRKLKTASRDHIVFPDAEKLTTKVPDAEKLTKVPHAEKLGVSKMPEYSPVEKEDMSEGDEQQYRHPFSEPASPPPLRASNKNQCFSEGADHLGRPFSGTSASPRFAASNTNQCFCSGHMDSFAPKSLFMHPQPGSCGWISDED</sequence>
<keyword evidence="8" id="KW-1185">Reference proteome</keyword>
<dbReference type="Pfam" id="PF23004">
    <property type="entry name" value="PHDvar_NSD"/>
    <property type="match status" value="1"/>
</dbReference>
<organism evidence="7 8">
    <name type="scientific">Eleusine coracana subsp. coracana</name>
    <dbReference type="NCBI Taxonomy" id="191504"/>
    <lineage>
        <taxon>Eukaryota</taxon>
        <taxon>Viridiplantae</taxon>
        <taxon>Streptophyta</taxon>
        <taxon>Embryophyta</taxon>
        <taxon>Tracheophyta</taxon>
        <taxon>Spermatophyta</taxon>
        <taxon>Magnoliopsida</taxon>
        <taxon>Liliopsida</taxon>
        <taxon>Poales</taxon>
        <taxon>Poaceae</taxon>
        <taxon>PACMAD clade</taxon>
        <taxon>Chloridoideae</taxon>
        <taxon>Cynodonteae</taxon>
        <taxon>Eleusininae</taxon>
        <taxon>Eleusine</taxon>
    </lineage>
</organism>
<comment type="caution">
    <text evidence="7">The sequence shown here is derived from an EMBL/GenBank/DDBJ whole genome shotgun (WGS) entry which is preliminary data.</text>
</comment>
<gene>
    <name evidence="7" type="primary">ga26136</name>
    <name evidence="7" type="ORF">PR202_ga26136</name>
</gene>
<dbReference type="InterPro" id="IPR001965">
    <property type="entry name" value="Znf_PHD"/>
</dbReference>
<dbReference type="Proteomes" id="UP001054889">
    <property type="component" value="Unassembled WGS sequence"/>
</dbReference>
<feature type="domain" description="Zinc finger PHD-type" evidence="6">
    <location>
        <begin position="170"/>
        <end position="237"/>
    </location>
</feature>
<dbReference type="EMBL" id="BQKI01000015">
    <property type="protein sequence ID" value="GJN08236.1"/>
    <property type="molecule type" value="Genomic_DNA"/>
</dbReference>
<name>A0AAV5DCT1_ELECO</name>
<dbReference type="SUPFAM" id="SSF57903">
    <property type="entry name" value="FYVE/PHD zinc finger"/>
    <property type="match status" value="1"/>
</dbReference>
<dbReference type="SMART" id="SM00249">
    <property type="entry name" value="PHD"/>
    <property type="match status" value="3"/>
</dbReference>
<keyword evidence="1" id="KW-0479">Metal-binding</keyword>
<evidence type="ECO:0000313" key="7">
    <source>
        <dbReference type="EMBL" id="GJN08236.1"/>
    </source>
</evidence>
<dbReference type="InterPro" id="IPR055198">
    <property type="entry name" value="NSD_PHD"/>
</dbReference>
<keyword evidence="2" id="KW-0677">Repeat</keyword>
<evidence type="ECO:0000256" key="5">
    <source>
        <dbReference type="SAM" id="MobiDB-lite"/>
    </source>
</evidence>
<evidence type="ECO:0000256" key="2">
    <source>
        <dbReference type="ARBA" id="ARBA00022737"/>
    </source>
</evidence>
<evidence type="ECO:0000256" key="4">
    <source>
        <dbReference type="ARBA" id="ARBA00022833"/>
    </source>
</evidence>
<dbReference type="InterPro" id="IPR055197">
    <property type="entry name" value="PHDvar_NSD"/>
</dbReference>
<evidence type="ECO:0000313" key="8">
    <source>
        <dbReference type="Proteomes" id="UP001054889"/>
    </source>
</evidence>
<reference evidence="7" key="1">
    <citation type="journal article" date="2018" name="DNA Res.">
        <title>Multiple hybrid de novo genome assembly of finger millet, an orphan allotetraploid crop.</title>
        <authorList>
            <person name="Hatakeyama M."/>
            <person name="Aluri S."/>
            <person name="Balachadran M.T."/>
            <person name="Sivarajan S.R."/>
            <person name="Patrignani A."/>
            <person name="Gruter S."/>
            <person name="Poveda L."/>
            <person name="Shimizu-Inatsugi R."/>
            <person name="Baeten J."/>
            <person name="Francoijs K.J."/>
            <person name="Nataraja K.N."/>
            <person name="Reddy Y.A.N."/>
            <person name="Phadnis S."/>
            <person name="Ravikumar R.L."/>
            <person name="Schlapbach R."/>
            <person name="Sreeman S.M."/>
            <person name="Shimizu K.K."/>
        </authorList>
    </citation>
    <scope>NUCLEOTIDE SEQUENCE</scope>
</reference>
<dbReference type="GO" id="GO:0006338">
    <property type="term" value="P:chromatin remodeling"/>
    <property type="evidence" value="ECO:0007669"/>
    <property type="project" value="UniProtKB-ARBA"/>
</dbReference>
<feature type="domain" description="Zinc finger PHD-type" evidence="6">
    <location>
        <begin position="102"/>
        <end position="169"/>
    </location>
</feature>
<dbReference type="InterPro" id="IPR013083">
    <property type="entry name" value="Znf_RING/FYVE/PHD"/>
</dbReference>
<keyword evidence="4" id="KW-0862">Zinc</keyword>
<evidence type="ECO:0000259" key="6">
    <source>
        <dbReference type="SMART" id="SM00249"/>
    </source>
</evidence>
<dbReference type="Gene3D" id="3.30.40.10">
    <property type="entry name" value="Zinc/RING finger domain, C3HC4 (zinc finger)"/>
    <property type="match status" value="2"/>
</dbReference>
<evidence type="ECO:0000256" key="3">
    <source>
        <dbReference type="ARBA" id="ARBA00022771"/>
    </source>
</evidence>